<evidence type="ECO:0000313" key="3">
    <source>
        <dbReference type="Proteomes" id="UP001201701"/>
    </source>
</evidence>
<dbReference type="Pfam" id="PF14117">
    <property type="entry name" value="DUF4287"/>
    <property type="match status" value="1"/>
</dbReference>
<feature type="region of interest" description="Disordered" evidence="1">
    <location>
        <begin position="7"/>
        <end position="35"/>
    </location>
</feature>
<dbReference type="InterPro" id="IPR025629">
    <property type="entry name" value="DUF4287"/>
</dbReference>
<proteinExistence type="predicted"/>
<sequence length="35" mass="3849">MSFQAYLDTIKNKTGQGPEDLMRLADEKGFSEGGN</sequence>
<accession>A0ABS9QHM7</accession>
<dbReference type="Proteomes" id="UP001201701">
    <property type="component" value="Unassembled WGS sequence"/>
</dbReference>
<comment type="caution">
    <text evidence="2">The sequence shown here is derived from an EMBL/GenBank/DDBJ whole genome shotgun (WGS) entry which is preliminary data.</text>
</comment>
<name>A0ABS9QHM7_9HYPH</name>
<keyword evidence="3" id="KW-1185">Reference proteome</keyword>
<feature type="compositionally biased region" description="Basic and acidic residues" evidence="1">
    <location>
        <begin position="20"/>
        <end position="35"/>
    </location>
</feature>
<evidence type="ECO:0000313" key="2">
    <source>
        <dbReference type="EMBL" id="MCG7506964.1"/>
    </source>
</evidence>
<organism evidence="2 3">
    <name type="scientific">Mesorhizobium retamae</name>
    <dbReference type="NCBI Taxonomy" id="2912854"/>
    <lineage>
        <taxon>Bacteria</taxon>
        <taxon>Pseudomonadati</taxon>
        <taxon>Pseudomonadota</taxon>
        <taxon>Alphaproteobacteria</taxon>
        <taxon>Hyphomicrobiales</taxon>
        <taxon>Phyllobacteriaceae</taxon>
        <taxon>Mesorhizobium</taxon>
    </lineage>
</organism>
<protein>
    <submittedName>
        <fullName evidence="2">DUF4287 domain-containing protein</fullName>
    </submittedName>
</protein>
<dbReference type="EMBL" id="JAKREW010000019">
    <property type="protein sequence ID" value="MCG7506964.1"/>
    <property type="molecule type" value="Genomic_DNA"/>
</dbReference>
<evidence type="ECO:0000256" key="1">
    <source>
        <dbReference type="SAM" id="MobiDB-lite"/>
    </source>
</evidence>
<gene>
    <name evidence="2" type="ORF">L4923_18210</name>
</gene>
<dbReference type="RefSeq" id="WP_239367649.1">
    <property type="nucleotide sequence ID" value="NZ_JAKREW010000019.1"/>
</dbReference>
<reference evidence="2 3" key="1">
    <citation type="submission" date="2022-02" db="EMBL/GenBank/DDBJ databases">
        <title>Draft genome sequence of Mezorhizobium retamae strain IRAMC:0171 isolated from Retama raetam nodules.</title>
        <authorList>
            <person name="Bengaied R."/>
            <person name="Sbissi I."/>
            <person name="Huber K."/>
            <person name="Ghodbane F."/>
            <person name="Nouioui I."/>
            <person name="Tarhouni M."/>
            <person name="Gtari M."/>
        </authorList>
    </citation>
    <scope>NUCLEOTIDE SEQUENCE [LARGE SCALE GENOMIC DNA]</scope>
    <source>
        <strain evidence="2 3">IRAMC:0171</strain>
    </source>
</reference>